<evidence type="ECO:0000313" key="6">
    <source>
        <dbReference type="Proteomes" id="UP000250557"/>
    </source>
</evidence>
<keyword evidence="1" id="KW-0812">Transmembrane</keyword>
<dbReference type="Pfam" id="PF04773">
    <property type="entry name" value="FecR"/>
    <property type="match status" value="1"/>
</dbReference>
<dbReference type="InterPro" id="IPR012373">
    <property type="entry name" value="Ferrdict_sens_TM"/>
</dbReference>
<sequence length="339" mass="38436">MQKVERSGTMENNTYNVKELAHKLKQGTISANEKAWLDTWYAGFNDEEVLLSASKYQNPEQLRESILSKITAQMETPEQPARKVFTLWRNIAAAAAVVLLVTFAALYKNQVLEVIDPAKQVDLVTAPGKHRHISLPDGTRIWLSPGSRISYPDKFRTKERLVILEGEAFFDVVHDEDHPFVIQSGQLKTVVLGTSFNVKAYPDQIISEVTVISGKVAVQEHNLPKSQQAIMVLNQRALYNKADRSLIKENYPNASKFLSQRTGLFSYDGASLQTVVDDLSHQYGIRIHLTPDITQNGFYGHINTNEPIDKTFNKLCTVMDLRWKRVENQYFLQPLSSNN</sequence>
<dbReference type="PANTHER" id="PTHR30273">
    <property type="entry name" value="PERIPLASMIC SIGNAL SENSOR AND SIGMA FACTOR ACTIVATOR FECR-RELATED"/>
    <property type="match status" value="1"/>
</dbReference>
<evidence type="ECO:0000256" key="1">
    <source>
        <dbReference type="SAM" id="Phobius"/>
    </source>
</evidence>
<dbReference type="Proteomes" id="UP000250557">
    <property type="component" value="Chromosome"/>
</dbReference>
<keyword evidence="7" id="KW-1185">Reference proteome</keyword>
<feature type="domain" description="Protein FecR C-terminal" evidence="3">
    <location>
        <begin position="265"/>
        <end position="329"/>
    </location>
</feature>
<organism evidence="4 6">
    <name type="scientific">Mucilaginibacter rubeus</name>
    <dbReference type="NCBI Taxonomy" id="2027860"/>
    <lineage>
        <taxon>Bacteria</taxon>
        <taxon>Pseudomonadati</taxon>
        <taxon>Bacteroidota</taxon>
        <taxon>Sphingobacteriia</taxon>
        <taxon>Sphingobacteriales</taxon>
        <taxon>Sphingobacteriaceae</taxon>
        <taxon>Mucilaginibacter</taxon>
    </lineage>
</organism>
<keyword evidence="1" id="KW-0472">Membrane</keyword>
<protein>
    <submittedName>
        <fullName evidence="4">DUF4974 domain-containing protein</fullName>
    </submittedName>
    <submittedName>
        <fullName evidence="5">FecR domain-containing protein</fullName>
    </submittedName>
</protein>
<dbReference type="Gene3D" id="3.55.50.30">
    <property type="match status" value="1"/>
</dbReference>
<dbReference type="GO" id="GO:0016989">
    <property type="term" value="F:sigma factor antagonist activity"/>
    <property type="evidence" value="ECO:0007669"/>
    <property type="project" value="TreeGrafter"/>
</dbReference>
<dbReference type="InterPro" id="IPR006860">
    <property type="entry name" value="FecR"/>
</dbReference>
<feature type="transmembrane region" description="Helical" evidence="1">
    <location>
        <begin position="87"/>
        <end position="107"/>
    </location>
</feature>
<evidence type="ECO:0000259" key="3">
    <source>
        <dbReference type="Pfam" id="PF16344"/>
    </source>
</evidence>
<accession>A0AAE6JBU3</accession>
<dbReference type="Pfam" id="PF16344">
    <property type="entry name" value="FecR_C"/>
    <property type="match status" value="1"/>
</dbReference>
<dbReference type="Gene3D" id="2.60.120.1440">
    <property type="match status" value="1"/>
</dbReference>
<dbReference type="EMBL" id="CP043451">
    <property type="protein sequence ID" value="QEM02804.1"/>
    <property type="molecule type" value="Genomic_DNA"/>
</dbReference>
<evidence type="ECO:0000313" key="5">
    <source>
        <dbReference type="EMBL" id="QTE48452.1"/>
    </source>
</evidence>
<evidence type="ECO:0000313" key="4">
    <source>
        <dbReference type="EMBL" id="QEM02804.1"/>
    </source>
</evidence>
<dbReference type="PANTHER" id="PTHR30273:SF2">
    <property type="entry name" value="PROTEIN FECR"/>
    <property type="match status" value="1"/>
</dbReference>
<evidence type="ECO:0000313" key="7">
    <source>
        <dbReference type="Proteomes" id="UP000663940"/>
    </source>
</evidence>
<dbReference type="Proteomes" id="UP000663940">
    <property type="component" value="Chromosome"/>
</dbReference>
<evidence type="ECO:0000259" key="2">
    <source>
        <dbReference type="Pfam" id="PF04773"/>
    </source>
</evidence>
<dbReference type="RefSeq" id="WP_112654113.1">
    <property type="nucleotide sequence ID" value="NZ_CP071879.1"/>
</dbReference>
<name>A0AAE6JBU3_9SPHI</name>
<reference evidence="4 6" key="1">
    <citation type="submission" date="2019-08" db="EMBL/GenBank/DDBJ databases">
        <title>Comparative genome analysis confer to the adaptation heavy metal polluted environment.</title>
        <authorList>
            <person name="Li Y."/>
        </authorList>
    </citation>
    <scope>NUCLEOTIDE SEQUENCE [LARGE SCALE GENOMIC DNA]</scope>
    <source>
        <strain evidence="4 6">P2</strain>
    </source>
</reference>
<dbReference type="AlphaFoldDB" id="A0AAE6JBU3"/>
<proteinExistence type="predicted"/>
<dbReference type="PIRSF" id="PIRSF018266">
    <property type="entry name" value="FecR"/>
    <property type="match status" value="1"/>
</dbReference>
<keyword evidence="1" id="KW-1133">Transmembrane helix</keyword>
<gene>
    <name evidence="4" type="ORF">DIU31_004470</name>
    <name evidence="5" type="ORF">J3L21_23260</name>
</gene>
<dbReference type="EMBL" id="CP071880">
    <property type="protein sequence ID" value="QTE48452.1"/>
    <property type="molecule type" value="Genomic_DNA"/>
</dbReference>
<feature type="domain" description="FecR protein" evidence="2">
    <location>
        <begin position="122"/>
        <end position="216"/>
    </location>
</feature>
<dbReference type="InterPro" id="IPR032508">
    <property type="entry name" value="FecR_C"/>
</dbReference>
<reference evidence="5 7" key="2">
    <citation type="submission" date="2021-03" db="EMBL/GenBank/DDBJ databases">
        <title>Mucilaginibacter strains isolated from gold and copper mining confer multi heavy-metal resistance.</title>
        <authorList>
            <person name="Li Y."/>
        </authorList>
    </citation>
    <scope>NUCLEOTIDE SEQUENCE [LARGE SCALE GENOMIC DNA]</scope>
    <source>
        <strain evidence="5 7">P2-4</strain>
    </source>
</reference>